<keyword evidence="2 6" id="KW-0812">Transmembrane</keyword>
<gene>
    <name evidence="8" type="ORF">DDB_G0284893</name>
</gene>
<name>Q54P03_DICDI</name>
<dbReference type="GeneID" id="8624826"/>
<feature type="transmembrane region" description="Helical" evidence="6">
    <location>
        <begin position="207"/>
        <end position="226"/>
    </location>
</feature>
<dbReference type="OMA" id="SHWIFIV"/>
<accession>Q54P03</accession>
<feature type="compositionally biased region" description="Polar residues" evidence="5">
    <location>
        <begin position="24"/>
        <end position="40"/>
    </location>
</feature>
<evidence type="ECO:0000313" key="8">
    <source>
        <dbReference type="EMBL" id="EAL64910.1"/>
    </source>
</evidence>
<evidence type="ECO:0000256" key="5">
    <source>
        <dbReference type="SAM" id="MobiDB-lite"/>
    </source>
</evidence>
<evidence type="ECO:0000256" key="3">
    <source>
        <dbReference type="ARBA" id="ARBA00022989"/>
    </source>
</evidence>
<evidence type="ECO:0000259" key="7">
    <source>
        <dbReference type="Pfam" id="PF00520"/>
    </source>
</evidence>
<dbReference type="RefSeq" id="XP_639914.1">
    <property type="nucleotide sequence ID" value="XM_634822.1"/>
</dbReference>
<evidence type="ECO:0000256" key="4">
    <source>
        <dbReference type="ARBA" id="ARBA00023136"/>
    </source>
</evidence>
<feature type="compositionally biased region" description="Low complexity" evidence="5">
    <location>
        <begin position="66"/>
        <end position="149"/>
    </location>
</feature>
<dbReference type="EMBL" id="AAFI02000073">
    <property type="protein sequence ID" value="EAL64910.1"/>
    <property type="molecule type" value="Genomic_DNA"/>
</dbReference>
<dbReference type="InterPro" id="IPR027359">
    <property type="entry name" value="Volt_channel_dom_sf"/>
</dbReference>
<dbReference type="VEuPathDB" id="AmoebaDB:DDB_G0284893"/>
<dbReference type="HOGENOM" id="CLU_772585_0_0_1"/>
<dbReference type="InterPro" id="IPR005821">
    <property type="entry name" value="Ion_trans_dom"/>
</dbReference>
<comment type="caution">
    <text evidence="8">The sequence shown here is derived from an EMBL/GenBank/DDBJ whole genome shotgun (WGS) entry which is preliminary data.</text>
</comment>
<reference evidence="8 9" key="1">
    <citation type="journal article" date="2005" name="Nature">
        <title>The genome of the social amoeba Dictyostelium discoideum.</title>
        <authorList>
            <consortium name="The Dictyostelium discoideum Sequencing Consortium"/>
            <person name="Eichinger L."/>
            <person name="Pachebat J.A."/>
            <person name="Glockner G."/>
            <person name="Rajandream M.A."/>
            <person name="Sucgang R."/>
            <person name="Berriman M."/>
            <person name="Song J."/>
            <person name="Olsen R."/>
            <person name="Szafranski K."/>
            <person name="Xu Q."/>
            <person name="Tunggal B."/>
            <person name="Kummerfeld S."/>
            <person name="Madera M."/>
            <person name="Konfortov B.A."/>
            <person name="Rivero F."/>
            <person name="Bankier A.T."/>
            <person name="Lehmann R."/>
            <person name="Hamlin N."/>
            <person name="Davies R."/>
            <person name="Gaudet P."/>
            <person name="Fey P."/>
            <person name="Pilcher K."/>
            <person name="Chen G."/>
            <person name="Saunders D."/>
            <person name="Sodergren E."/>
            <person name="Davis P."/>
            <person name="Kerhornou A."/>
            <person name="Nie X."/>
            <person name="Hall N."/>
            <person name="Anjard C."/>
            <person name="Hemphill L."/>
            <person name="Bason N."/>
            <person name="Farbrother P."/>
            <person name="Desany B."/>
            <person name="Just E."/>
            <person name="Morio T."/>
            <person name="Rost R."/>
            <person name="Churcher C."/>
            <person name="Cooper J."/>
            <person name="Haydock S."/>
            <person name="van Driessche N."/>
            <person name="Cronin A."/>
            <person name="Goodhead I."/>
            <person name="Muzny D."/>
            <person name="Mourier T."/>
            <person name="Pain A."/>
            <person name="Lu M."/>
            <person name="Harper D."/>
            <person name="Lindsay R."/>
            <person name="Hauser H."/>
            <person name="James K."/>
            <person name="Quiles M."/>
            <person name="Madan Babu M."/>
            <person name="Saito T."/>
            <person name="Buchrieser C."/>
            <person name="Wardroper A."/>
            <person name="Felder M."/>
            <person name="Thangavelu M."/>
            <person name="Johnson D."/>
            <person name="Knights A."/>
            <person name="Loulseged H."/>
            <person name="Mungall K."/>
            <person name="Oliver K."/>
            <person name="Price C."/>
            <person name="Quail M.A."/>
            <person name="Urushihara H."/>
            <person name="Hernandez J."/>
            <person name="Rabbinowitsch E."/>
            <person name="Steffen D."/>
            <person name="Sanders M."/>
            <person name="Ma J."/>
            <person name="Kohara Y."/>
            <person name="Sharp S."/>
            <person name="Simmonds M."/>
            <person name="Spiegler S."/>
            <person name="Tivey A."/>
            <person name="Sugano S."/>
            <person name="White B."/>
            <person name="Walker D."/>
            <person name="Woodward J."/>
            <person name="Winckler T."/>
            <person name="Tanaka Y."/>
            <person name="Shaulsky G."/>
            <person name="Schleicher M."/>
            <person name="Weinstock G."/>
            <person name="Rosenthal A."/>
            <person name="Cox E.C."/>
            <person name="Chisholm R.L."/>
            <person name="Gibbs R."/>
            <person name="Loomis W.F."/>
            <person name="Platzer M."/>
            <person name="Kay R.R."/>
            <person name="Williams J."/>
            <person name="Dear P.H."/>
            <person name="Noegel A.A."/>
            <person name="Barrell B."/>
            <person name="Kuspa A."/>
        </authorList>
    </citation>
    <scope>NUCLEOTIDE SEQUENCE [LARGE SCALE GENOMIC DNA]</scope>
    <source>
        <strain evidence="8 9">AX4</strain>
    </source>
</reference>
<dbReference type="PANTHER" id="PTHR38483">
    <property type="entry name" value="CHROMOSOME 1, WHOLE GENOME SHOTGUN SEQUENCE"/>
    <property type="match status" value="1"/>
</dbReference>
<evidence type="ECO:0000313" key="9">
    <source>
        <dbReference type="Proteomes" id="UP000002195"/>
    </source>
</evidence>
<sequence>MSDSNFKDLDSSDIIGSKSNLNIIRSGNRLSPSGLSPNMTSLNSNTSIGNNSGNANNLININGNNNINNGNQNTPNSIRVNNNNNNNNNGNNNNINNGGNNSLNPNDKLNNNNNNNNNINNSFSISDKNLGNNNNNNNNNGNINGNNNNSILTNSMGSEGNLSDLPPLSANYGHSTSHFESNFDNYMVHDRQCSTYADRVLFSNKYYYSYIVMILLNLILIIWLITNLIKKNTSVPSHWIFIVLDILVNVTLSVEIILQIISQKKKYFQTWANRFDLFVLVISICGLFLYFHSSSSDNYDYEGVVIIFLTAIRYFFQFLRLIALINRQKLKKSTFNSRVDFTELRENDIDFEIDSADDF</sequence>
<evidence type="ECO:0000256" key="6">
    <source>
        <dbReference type="SAM" id="Phobius"/>
    </source>
</evidence>
<keyword evidence="3 6" id="KW-1133">Transmembrane helix</keyword>
<dbReference type="GO" id="GO:0016020">
    <property type="term" value="C:membrane"/>
    <property type="evidence" value="ECO:0007669"/>
    <property type="project" value="UniProtKB-SubCell"/>
</dbReference>
<dbReference type="Pfam" id="PF00520">
    <property type="entry name" value="Ion_trans"/>
    <property type="match status" value="1"/>
</dbReference>
<keyword evidence="4 6" id="KW-0472">Membrane</keyword>
<feature type="region of interest" description="Disordered" evidence="5">
    <location>
        <begin position="24"/>
        <end position="49"/>
    </location>
</feature>
<feature type="domain" description="Ion transport" evidence="7">
    <location>
        <begin position="208"/>
        <end position="327"/>
    </location>
</feature>
<dbReference type="PaxDb" id="44689-DDB0186242"/>
<dbReference type="AlphaFoldDB" id="Q54P03"/>
<dbReference type="PANTHER" id="PTHR38483:SF1">
    <property type="entry name" value="ION TRANSPORT DOMAIN-CONTAINING PROTEIN"/>
    <property type="match status" value="1"/>
</dbReference>
<dbReference type="SUPFAM" id="SSF81324">
    <property type="entry name" value="Voltage-gated potassium channels"/>
    <property type="match status" value="1"/>
</dbReference>
<dbReference type="Gene3D" id="1.20.120.350">
    <property type="entry name" value="Voltage-gated potassium channels. Chain C"/>
    <property type="match status" value="1"/>
</dbReference>
<dbReference type="GO" id="GO:0005216">
    <property type="term" value="F:monoatomic ion channel activity"/>
    <property type="evidence" value="ECO:0007669"/>
    <property type="project" value="InterPro"/>
</dbReference>
<evidence type="ECO:0000256" key="1">
    <source>
        <dbReference type="ARBA" id="ARBA00004141"/>
    </source>
</evidence>
<dbReference type="InParanoid" id="Q54P03"/>
<evidence type="ECO:0000256" key="2">
    <source>
        <dbReference type="ARBA" id="ARBA00022692"/>
    </source>
</evidence>
<feature type="transmembrane region" description="Helical" evidence="6">
    <location>
        <begin position="303"/>
        <end position="323"/>
    </location>
</feature>
<proteinExistence type="predicted"/>
<dbReference type="KEGG" id="ddi:DDB_G0284893"/>
<dbReference type="Proteomes" id="UP000002195">
    <property type="component" value="Unassembled WGS sequence"/>
</dbReference>
<dbReference type="dictyBase" id="DDB_G0284893"/>
<organism evidence="8 9">
    <name type="scientific">Dictyostelium discoideum</name>
    <name type="common">Social amoeba</name>
    <dbReference type="NCBI Taxonomy" id="44689"/>
    <lineage>
        <taxon>Eukaryota</taxon>
        <taxon>Amoebozoa</taxon>
        <taxon>Evosea</taxon>
        <taxon>Eumycetozoa</taxon>
        <taxon>Dictyostelia</taxon>
        <taxon>Dictyosteliales</taxon>
        <taxon>Dictyosteliaceae</taxon>
        <taxon>Dictyostelium</taxon>
    </lineage>
</organism>
<feature type="transmembrane region" description="Helical" evidence="6">
    <location>
        <begin position="238"/>
        <end position="261"/>
    </location>
</feature>
<feature type="transmembrane region" description="Helical" evidence="6">
    <location>
        <begin position="273"/>
        <end position="291"/>
    </location>
</feature>
<comment type="subcellular location">
    <subcellularLocation>
        <location evidence="1">Membrane</location>
        <topology evidence="1">Multi-pass membrane protein</topology>
    </subcellularLocation>
</comment>
<keyword evidence="9" id="KW-1185">Reference proteome</keyword>
<protein>
    <recommendedName>
        <fullName evidence="7">Ion transport domain-containing protein</fullName>
    </recommendedName>
</protein>
<dbReference type="STRING" id="44689.Q54P03"/>
<feature type="region of interest" description="Disordered" evidence="5">
    <location>
        <begin position="66"/>
        <end position="156"/>
    </location>
</feature>